<feature type="binding site" evidence="4">
    <location>
        <begin position="8"/>
        <end position="15"/>
    </location>
    <ligand>
        <name>ATP</name>
        <dbReference type="ChEBI" id="CHEBI:30616"/>
    </ligand>
</feature>
<evidence type="ECO:0000259" key="6">
    <source>
        <dbReference type="Pfam" id="PF22740"/>
    </source>
</evidence>
<gene>
    <name evidence="7" type="ORF">EV696_11381</name>
</gene>
<evidence type="ECO:0000256" key="4">
    <source>
        <dbReference type="HAMAP-Rule" id="MF_00636"/>
    </source>
</evidence>
<dbReference type="RefSeq" id="WP_133591794.1">
    <property type="nucleotide sequence ID" value="NZ_CP037953.1"/>
</dbReference>
<evidence type="ECO:0000313" key="8">
    <source>
        <dbReference type="Proteomes" id="UP000295375"/>
    </source>
</evidence>
<dbReference type="PANTHER" id="PTHR30448:SF0">
    <property type="entry name" value="RNASE ADAPTER PROTEIN RAPZ"/>
    <property type="match status" value="1"/>
</dbReference>
<dbReference type="InterPro" id="IPR005337">
    <property type="entry name" value="RapZ-like"/>
</dbReference>
<dbReference type="PANTHER" id="PTHR30448">
    <property type="entry name" value="RNASE ADAPTER PROTEIN RAPZ"/>
    <property type="match status" value="1"/>
</dbReference>
<dbReference type="PIRSF" id="PIRSF005052">
    <property type="entry name" value="P-loopkin"/>
    <property type="match status" value="1"/>
</dbReference>
<dbReference type="InterPro" id="IPR053930">
    <property type="entry name" value="RapZ-like_N"/>
</dbReference>
<dbReference type="GO" id="GO:0005524">
    <property type="term" value="F:ATP binding"/>
    <property type="evidence" value="ECO:0007669"/>
    <property type="project" value="UniProtKB-UniRule"/>
</dbReference>
<dbReference type="AlphaFoldDB" id="A0A4R6UI24"/>
<evidence type="ECO:0000259" key="5">
    <source>
        <dbReference type="Pfam" id="PF03668"/>
    </source>
</evidence>
<dbReference type="Gene3D" id="3.40.50.300">
    <property type="entry name" value="P-loop containing nucleotide triphosphate hydrolases"/>
    <property type="match status" value="1"/>
</dbReference>
<dbReference type="InterPro" id="IPR027417">
    <property type="entry name" value="P-loop_NTPase"/>
</dbReference>
<accession>A0A4R6UI24</accession>
<organism evidence="7 8">
    <name type="scientific">Permianibacter aggregans</name>
    <dbReference type="NCBI Taxonomy" id="1510150"/>
    <lineage>
        <taxon>Bacteria</taxon>
        <taxon>Pseudomonadati</taxon>
        <taxon>Pseudomonadota</taxon>
        <taxon>Gammaproteobacteria</taxon>
        <taxon>Pseudomonadales</taxon>
        <taxon>Pseudomonadaceae</taxon>
        <taxon>Permianibacter</taxon>
    </lineage>
</organism>
<keyword evidence="1 4" id="KW-0547">Nucleotide-binding</keyword>
<feature type="domain" description="RapZ C-terminal" evidence="6">
    <location>
        <begin position="163"/>
        <end position="280"/>
    </location>
</feature>
<dbReference type="EMBL" id="SNYM01000013">
    <property type="protein sequence ID" value="TDQ46540.1"/>
    <property type="molecule type" value="Genomic_DNA"/>
</dbReference>
<dbReference type="SUPFAM" id="SSF52540">
    <property type="entry name" value="P-loop containing nucleoside triphosphate hydrolases"/>
    <property type="match status" value="1"/>
</dbReference>
<proteinExistence type="inferred from homology"/>
<dbReference type="Proteomes" id="UP000295375">
    <property type="component" value="Unassembled WGS sequence"/>
</dbReference>
<evidence type="ECO:0000256" key="3">
    <source>
        <dbReference type="ARBA" id="ARBA00023134"/>
    </source>
</evidence>
<sequence>MSLVLVSGRSGSGKSVALNAMEDHGYFCVDNLPVSLLPALLEKVHHNHADIAVAIDARNAAEELAQFDQIFDQLKAEFRQPHIVFIDADENTLLKRYSETRRRHPLTDEGMSLNEAIDRERERLSSIAMRADLLIDTTNMSSNALRELIQQRVLSHRKNSVDILFESFGYKNGVPVDADYVFDARCLPNPYWDLQLRPFSGKDEAIQAFFQNQDRASEFIWQVRVFLETWLPRFEQDNRSYLTIAIGCTGGQHRSVYVAEQLAAYFRQTHPQTQVRHRDLRS</sequence>
<protein>
    <submittedName>
        <fullName evidence="7">UPF0042 nucleotide-binding protein</fullName>
    </submittedName>
</protein>
<keyword evidence="2 4" id="KW-0067">ATP-binding</keyword>
<dbReference type="Pfam" id="PF22740">
    <property type="entry name" value="PapZ_C"/>
    <property type="match status" value="1"/>
</dbReference>
<comment type="caution">
    <text evidence="7">The sequence shown here is derived from an EMBL/GenBank/DDBJ whole genome shotgun (WGS) entry which is preliminary data.</text>
</comment>
<dbReference type="OrthoDB" id="9784461at2"/>
<dbReference type="HAMAP" id="MF_00636">
    <property type="entry name" value="RapZ_like"/>
    <property type="match status" value="1"/>
</dbReference>
<dbReference type="Pfam" id="PF03668">
    <property type="entry name" value="RapZ-like_N"/>
    <property type="match status" value="1"/>
</dbReference>
<dbReference type="NCBIfam" id="NF003828">
    <property type="entry name" value="PRK05416.1"/>
    <property type="match status" value="1"/>
</dbReference>
<evidence type="ECO:0000313" key="7">
    <source>
        <dbReference type="EMBL" id="TDQ46540.1"/>
    </source>
</evidence>
<reference evidence="7 8" key="1">
    <citation type="submission" date="2019-03" db="EMBL/GenBank/DDBJ databases">
        <title>Genomic Encyclopedia of Type Strains, Phase IV (KMG-IV): sequencing the most valuable type-strain genomes for metagenomic binning, comparative biology and taxonomic classification.</title>
        <authorList>
            <person name="Goeker M."/>
        </authorList>
    </citation>
    <scope>NUCLEOTIDE SEQUENCE [LARGE SCALE GENOMIC DNA]</scope>
    <source>
        <strain evidence="7 8">DSM 103792</strain>
    </source>
</reference>
<feature type="binding site" evidence="4">
    <location>
        <begin position="56"/>
        <end position="59"/>
    </location>
    <ligand>
        <name>GTP</name>
        <dbReference type="ChEBI" id="CHEBI:37565"/>
    </ligand>
</feature>
<keyword evidence="8" id="KW-1185">Reference proteome</keyword>
<dbReference type="InterPro" id="IPR053931">
    <property type="entry name" value="RapZ_C"/>
</dbReference>
<dbReference type="GO" id="GO:0005525">
    <property type="term" value="F:GTP binding"/>
    <property type="evidence" value="ECO:0007669"/>
    <property type="project" value="UniProtKB-UniRule"/>
</dbReference>
<evidence type="ECO:0000256" key="2">
    <source>
        <dbReference type="ARBA" id="ARBA00022840"/>
    </source>
</evidence>
<name>A0A4R6UI24_9GAMM</name>
<feature type="domain" description="RapZ-like N-terminal" evidence="5">
    <location>
        <begin position="1"/>
        <end position="155"/>
    </location>
</feature>
<evidence type="ECO:0000256" key="1">
    <source>
        <dbReference type="ARBA" id="ARBA00022741"/>
    </source>
</evidence>
<keyword evidence="3 4" id="KW-0342">GTP-binding</keyword>